<evidence type="ECO:0000313" key="2">
    <source>
        <dbReference type="EMBL" id="RNE66602.1"/>
    </source>
</evidence>
<organism evidence="2 3">
    <name type="scientific">Cryobacterium tepidiphilum</name>
    <dbReference type="NCBI Taxonomy" id="2486026"/>
    <lineage>
        <taxon>Bacteria</taxon>
        <taxon>Bacillati</taxon>
        <taxon>Actinomycetota</taxon>
        <taxon>Actinomycetes</taxon>
        <taxon>Micrococcales</taxon>
        <taxon>Microbacteriaceae</taxon>
        <taxon>Cryobacterium</taxon>
    </lineage>
</organism>
<dbReference type="Proteomes" id="UP000279859">
    <property type="component" value="Unassembled WGS sequence"/>
</dbReference>
<proteinExistence type="predicted"/>
<feature type="transmembrane region" description="Helical" evidence="1">
    <location>
        <begin position="12"/>
        <end position="32"/>
    </location>
</feature>
<dbReference type="OrthoDB" id="3217020at2"/>
<comment type="caution">
    <text evidence="2">The sequence shown here is derived from an EMBL/GenBank/DDBJ whole genome shotgun (WGS) entry which is preliminary data.</text>
</comment>
<name>A0A3M8LP12_9MICO</name>
<keyword evidence="1" id="KW-0812">Transmembrane</keyword>
<keyword evidence="1" id="KW-1133">Transmembrane helix</keyword>
<evidence type="ECO:0000313" key="3">
    <source>
        <dbReference type="Proteomes" id="UP000279859"/>
    </source>
</evidence>
<accession>A0A3M8LP12</accession>
<gene>
    <name evidence="2" type="ORF">EEJ31_04205</name>
</gene>
<evidence type="ECO:0000256" key="1">
    <source>
        <dbReference type="SAM" id="Phobius"/>
    </source>
</evidence>
<keyword evidence="1" id="KW-0472">Membrane</keyword>
<sequence length="151" mass="16401">MPEYHEKLWPAPWLFVATALVIPASLLVFLPISLIAGIVTAIVLYVGCVVLLLLSAPTLDVRDGRLTCGPAQIDVNLLGEAEAFADAEATQERGPRLDARAWLLLRGWVQPVVRIPILDPDDPAPYWLVSTRHPQKLAAAINGSRRPVPGS</sequence>
<reference evidence="2 3" key="1">
    <citation type="submission" date="2018-11" db="EMBL/GenBank/DDBJ databases">
        <title>Cryobacterium sp. nov., isolated from rhizosphere soil of lettuce.</title>
        <authorList>
            <person name="Wang Y."/>
        </authorList>
    </citation>
    <scope>NUCLEOTIDE SEQUENCE [LARGE SCALE GENOMIC DNA]</scope>
    <source>
        <strain evidence="2 3">NEAU-85</strain>
    </source>
</reference>
<dbReference type="AlphaFoldDB" id="A0A3M8LP12"/>
<dbReference type="RefSeq" id="WP_123045036.1">
    <property type="nucleotide sequence ID" value="NZ_RDSR01000004.1"/>
</dbReference>
<dbReference type="InterPro" id="IPR021443">
    <property type="entry name" value="DUF3093"/>
</dbReference>
<feature type="transmembrane region" description="Helical" evidence="1">
    <location>
        <begin position="38"/>
        <end position="56"/>
    </location>
</feature>
<dbReference type="EMBL" id="RDSR01000004">
    <property type="protein sequence ID" value="RNE66602.1"/>
    <property type="molecule type" value="Genomic_DNA"/>
</dbReference>
<dbReference type="Pfam" id="PF11292">
    <property type="entry name" value="DUF3093"/>
    <property type="match status" value="1"/>
</dbReference>
<keyword evidence="3" id="KW-1185">Reference proteome</keyword>
<protein>
    <submittedName>
        <fullName evidence="2">DUF3093 domain-containing protein</fullName>
    </submittedName>
</protein>